<dbReference type="Pfam" id="PF01187">
    <property type="entry name" value="MIF"/>
    <property type="match status" value="1"/>
</dbReference>
<evidence type="ECO:0000313" key="3">
    <source>
        <dbReference type="Proteomes" id="UP000267606"/>
    </source>
</evidence>
<evidence type="ECO:0000313" key="4">
    <source>
        <dbReference type="WBParaSite" id="OFLC_0000710701-mRNA-1"/>
    </source>
</evidence>
<keyword evidence="3" id="KW-1185">Reference proteome</keyword>
<evidence type="ECO:0000256" key="1">
    <source>
        <dbReference type="ARBA" id="ARBA00005851"/>
    </source>
</evidence>
<dbReference type="AlphaFoldDB" id="A0A183HHZ6"/>
<dbReference type="SUPFAM" id="SSF55331">
    <property type="entry name" value="Tautomerase/MIF"/>
    <property type="match status" value="1"/>
</dbReference>
<dbReference type="InterPro" id="IPR014347">
    <property type="entry name" value="Tautomerase/MIF_sf"/>
</dbReference>
<organism evidence="4">
    <name type="scientific">Onchocerca flexuosa</name>
    <dbReference type="NCBI Taxonomy" id="387005"/>
    <lineage>
        <taxon>Eukaryota</taxon>
        <taxon>Metazoa</taxon>
        <taxon>Ecdysozoa</taxon>
        <taxon>Nematoda</taxon>
        <taxon>Chromadorea</taxon>
        <taxon>Rhabditida</taxon>
        <taxon>Spirurina</taxon>
        <taxon>Spiruromorpha</taxon>
        <taxon>Filarioidea</taxon>
        <taxon>Onchocercidae</taxon>
        <taxon>Onchocerca</taxon>
    </lineage>
</organism>
<comment type="similarity">
    <text evidence="1">Belongs to the MIF family.</text>
</comment>
<dbReference type="Gene3D" id="3.30.429.10">
    <property type="entry name" value="Macrophage Migration Inhibitory Factor"/>
    <property type="match status" value="1"/>
</dbReference>
<dbReference type="STRING" id="387005.A0A183HHZ6"/>
<name>A0A183HHZ6_9BILA</name>
<proteinExistence type="inferred from homology"/>
<dbReference type="InterPro" id="IPR001398">
    <property type="entry name" value="Macrophage_inhib_fac"/>
</dbReference>
<dbReference type="EMBL" id="UZAJ01007195">
    <property type="protein sequence ID" value="VDO49356.1"/>
    <property type="molecule type" value="Genomic_DNA"/>
</dbReference>
<evidence type="ECO:0000313" key="2">
    <source>
        <dbReference type="EMBL" id="VDO49356.1"/>
    </source>
</evidence>
<accession>A0A183HHZ6</accession>
<dbReference type="Proteomes" id="UP000267606">
    <property type="component" value="Unassembled WGS sequence"/>
</dbReference>
<protein>
    <submittedName>
        <fullName evidence="2 4">Uncharacterized protein</fullName>
    </submittedName>
</protein>
<reference evidence="2 3" key="2">
    <citation type="submission" date="2018-11" db="EMBL/GenBank/DDBJ databases">
        <authorList>
            <consortium name="Pathogen Informatics"/>
        </authorList>
    </citation>
    <scope>NUCLEOTIDE SEQUENCE [LARGE SCALE GENOMIC DNA]</scope>
</reference>
<reference evidence="4" key="1">
    <citation type="submission" date="2016-06" db="UniProtKB">
        <authorList>
            <consortium name="WormBaseParasite"/>
        </authorList>
    </citation>
    <scope>IDENTIFICATION</scope>
</reference>
<gene>
    <name evidence="2" type="ORF">OFLC_LOCUS7108</name>
</gene>
<sequence>MAPKQRRRGRRLLHPSTLFNCTLFPIRPIDVFDALLNHRGTDGFVFGKIRFVSPVLRFVMFRKLWLNSGEEMPAFTIDTNIPQNNVSDAFLKKASSTVAKALGKPESVSESG</sequence>
<dbReference type="WBParaSite" id="OFLC_0000710701-mRNA-1">
    <property type="protein sequence ID" value="OFLC_0000710701-mRNA-1"/>
    <property type="gene ID" value="OFLC_0000710701"/>
</dbReference>